<comment type="caution">
    <text evidence="3">The sequence shown here is derived from an EMBL/GenBank/DDBJ whole genome shotgun (WGS) entry which is preliminary data.</text>
</comment>
<evidence type="ECO:0000259" key="2">
    <source>
        <dbReference type="Pfam" id="PF21049"/>
    </source>
</evidence>
<dbReference type="InterPro" id="IPR048732">
    <property type="entry name" value="CFA69"/>
</dbReference>
<feature type="domain" description="Cilia- and flagella-associated protein 69 ARM repeats" evidence="2">
    <location>
        <begin position="56"/>
        <end position="156"/>
    </location>
</feature>
<dbReference type="Proteomes" id="UP000582182">
    <property type="component" value="Unassembled WGS sequence"/>
</dbReference>
<reference evidence="3 4" key="1">
    <citation type="submission" date="2019-09" db="EMBL/GenBank/DDBJ databases">
        <title>Bird 10,000 Genomes (B10K) Project - Family phase.</title>
        <authorList>
            <person name="Zhang G."/>
        </authorList>
    </citation>
    <scope>NUCLEOTIDE SEQUENCE [LARGE SCALE GENOMIC DNA]</scope>
    <source>
        <strain evidence="3">B10K-DU-029-46</strain>
    </source>
</reference>
<feature type="compositionally biased region" description="Low complexity" evidence="1">
    <location>
        <begin position="1"/>
        <end position="36"/>
    </location>
</feature>
<accession>A0A7L3LSN5</accession>
<sequence length="496" mass="54832">MDSLSQPPASRAPSLSPARSPARTPALSPAPGPSRSGGERRRKGSAAVQETQLRSVDLNHIIKLLEEPDSKSSEKEQLKSLKKLVKCFENGIPLKDLSQIIEILNLCAEKTHEQEAFTEPLCELIKLCGLPFQKKKSSDEVSYSASVSKSIAQLGEAIVCAGYQPTSASYKIQMAELGGLAETLVLSLALVENQLTEKLWVLKALQHLSSSGVNCRHMMKAQAASRLCLYLNDVDPSGQLVFRSSEILWNLLENTSKEEVVHQLSSLECVHALKEVFVDILTHGFRHYDHQLRNDLLVITTLLAKNPAAPMIETGFTKLLIVLATFTEVKIPNPLVKGLKLTYSYEDYEMKKLLFNVIGVLSKDPRAVPLLSENDVMPALLYYVKPNQKPGFHDWSPAQYEELQLHAIAVLATVAPLLIEKYLSCQANTLLLVFLEWCIGQDPFFGQGNSFHGTGGRGNKLAQMRYSLRVLRAVVSLYDDAVNLNLCDQGAISQLL</sequence>
<dbReference type="GO" id="GO:1902093">
    <property type="term" value="P:positive regulation of flagellated sperm motility"/>
    <property type="evidence" value="ECO:0007669"/>
    <property type="project" value="TreeGrafter"/>
</dbReference>
<dbReference type="PANTHER" id="PTHR14716">
    <property type="entry name" value="CILIA- AND FLAGELLA-ASSOCIATED PROTEIN 69"/>
    <property type="match status" value="1"/>
</dbReference>
<dbReference type="GO" id="GO:0042048">
    <property type="term" value="P:olfactory behavior"/>
    <property type="evidence" value="ECO:0007669"/>
    <property type="project" value="TreeGrafter"/>
</dbReference>
<gene>
    <name evidence="3" type="primary">Cfap69</name>
    <name evidence="3" type="ORF">TURVEL_R00332</name>
</gene>
<evidence type="ECO:0000256" key="1">
    <source>
        <dbReference type="SAM" id="MobiDB-lite"/>
    </source>
</evidence>
<dbReference type="InterPro" id="IPR016024">
    <property type="entry name" value="ARM-type_fold"/>
</dbReference>
<dbReference type="PANTHER" id="PTHR14716:SF0">
    <property type="entry name" value="CILIA- AND FLAGELLA-ASSOCIATED PROTEIN 69"/>
    <property type="match status" value="1"/>
</dbReference>
<protein>
    <submittedName>
        <fullName evidence="3">CFA69 protein</fullName>
    </submittedName>
</protein>
<evidence type="ECO:0000313" key="3">
    <source>
        <dbReference type="EMBL" id="NXU56772.1"/>
    </source>
</evidence>
<feature type="non-terminal residue" evidence="3">
    <location>
        <position position="1"/>
    </location>
</feature>
<dbReference type="InterPro" id="IPR048733">
    <property type="entry name" value="CFA69_ARM_dom"/>
</dbReference>
<dbReference type="GO" id="GO:0097225">
    <property type="term" value="C:sperm midpiece"/>
    <property type="evidence" value="ECO:0007669"/>
    <property type="project" value="TreeGrafter"/>
</dbReference>
<dbReference type="FunFam" id="1.25.10.10:FF:001187">
    <property type="entry name" value="cilia- and flagella-associated protein 69 isoform X2"/>
    <property type="match status" value="1"/>
</dbReference>
<keyword evidence="4" id="KW-1185">Reference proteome</keyword>
<dbReference type="EMBL" id="VZTY01027444">
    <property type="protein sequence ID" value="NXU56772.1"/>
    <property type="molecule type" value="Genomic_DNA"/>
</dbReference>
<dbReference type="AlphaFoldDB" id="A0A7L3LSN5"/>
<dbReference type="Pfam" id="PF21049">
    <property type="entry name" value="CFA69_ARM_rpt"/>
    <property type="match status" value="2"/>
</dbReference>
<feature type="region of interest" description="Disordered" evidence="1">
    <location>
        <begin position="1"/>
        <end position="50"/>
    </location>
</feature>
<dbReference type="Gene3D" id="1.25.10.10">
    <property type="entry name" value="Leucine-rich Repeat Variant"/>
    <property type="match status" value="1"/>
</dbReference>
<dbReference type="OrthoDB" id="191673at2759"/>
<dbReference type="GO" id="GO:0097730">
    <property type="term" value="C:non-motile cilium"/>
    <property type="evidence" value="ECO:0007669"/>
    <property type="project" value="TreeGrafter"/>
</dbReference>
<proteinExistence type="predicted"/>
<name>A0A7L3LSN5_9CHAR</name>
<organism evidence="3 4">
    <name type="scientific">Turnix velox</name>
    <name type="common">Little buttonquail</name>
    <dbReference type="NCBI Taxonomy" id="2529409"/>
    <lineage>
        <taxon>Eukaryota</taxon>
        <taxon>Metazoa</taxon>
        <taxon>Chordata</taxon>
        <taxon>Craniata</taxon>
        <taxon>Vertebrata</taxon>
        <taxon>Euteleostomi</taxon>
        <taxon>Archelosauria</taxon>
        <taxon>Archosauria</taxon>
        <taxon>Dinosauria</taxon>
        <taxon>Saurischia</taxon>
        <taxon>Theropoda</taxon>
        <taxon>Coelurosauria</taxon>
        <taxon>Aves</taxon>
        <taxon>Neognathae</taxon>
        <taxon>Neoaves</taxon>
        <taxon>Charadriiformes</taxon>
        <taxon>Turnicidae</taxon>
        <taxon>Turnix</taxon>
    </lineage>
</organism>
<dbReference type="SUPFAM" id="SSF48371">
    <property type="entry name" value="ARM repeat"/>
    <property type="match status" value="1"/>
</dbReference>
<dbReference type="InterPro" id="IPR011989">
    <property type="entry name" value="ARM-like"/>
</dbReference>
<dbReference type="GO" id="GO:1990834">
    <property type="term" value="P:response to odorant"/>
    <property type="evidence" value="ECO:0007669"/>
    <property type="project" value="TreeGrafter"/>
</dbReference>
<feature type="non-terminal residue" evidence="3">
    <location>
        <position position="496"/>
    </location>
</feature>
<feature type="domain" description="Cilia- and flagella-associated protein 69 ARM repeats" evidence="2">
    <location>
        <begin position="161"/>
        <end position="496"/>
    </location>
</feature>
<evidence type="ECO:0000313" key="4">
    <source>
        <dbReference type="Proteomes" id="UP000582182"/>
    </source>
</evidence>